<keyword evidence="5 6" id="KW-0539">Nucleus</keyword>
<dbReference type="OrthoDB" id="5571054at2759"/>
<protein>
    <recommendedName>
        <fullName evidence="6">Ribosome biogenesis protein BOP1 homolog</fullName>
    </recommendedName>
</protein>
<dbReference type="Proteomes" id="UP001165065">
    <property type="component" value="Unassembled WGS sequence"/>
</dbReference>
<dbReference type="PROSITE" id="PS50082">
    <property type="entry name" value="WD_REPEATS_2"/>
    <property type="match status" value="1"/>
</dbReference>
<feature type="repeat" description="WD" evidence="7">
    <location>
        <begin position="490"/>
        <end position="531"/>
    </location>
</feature>
<comment type="similarity">
    <text evidence="6">Belongs to the WD repeat BOP1/ERB1 family.</text>
</comment>
<dbReference type="InterPro" id="IPR019775">
    <property type="entry name" value="WD40_repeat_CS"/>
</dbReference>
<evidence type="ECO:0000313" key="11">
    <source>
        <dbReference type="Proteomes" id="UP001165065"/>
    </source>
</evidence>
<dbReference type="GO" id="GO:0005654">
    <property type="term" value="C:nucleoplasm"/>
    <property type="evidence" value="ECO:0007669"/>
    <property type="project" value="UniProtKB-SubCell"/>
</dbReference>
<dbReference type="InterPro" id="IPR001680">
    <property type="entry name" value="WD40_rpt"/>
</dbReference>
<comment type="function">
    <text evidence="6">Required for maturation of ribosomal RNAs and formation of the large ribosomal subunit.</text>
</comment>
<dbReference type="GO" id="GO:0043021">
    <property type="term" value="F:ribonucleoprotein complex binding"/>
    <property type="evidence" value="ECO:0007669"/>
    <property type="project" value="UniProtKB-UniRule"/>
</dbReference>
<dbReference type="Pfam" id="PF00400">
    <property type="entry name" value="WD40"/>
    <property type="match status" value="3"/>
</dbReference>
<evidence type="ECO:0000256" key="5">
    <source>
        <dbReference type="ARBA" id="ARBA00023242"/>
    </source>
</evidence>
<feature type="compositionally biased region" description="Acidic residues" evidence="8">
    <location>
        <begin position="46"/>
        <end position="74"/>
    </location>
</feature>
<dbReference type="InterPro" id="IPR012953">
    <property type="entry name" value="BOP1_N_dom"/>
</dbReference>
<dbReference type="PROSITE" id="PS00678">
    <property type="entry name" value="WD_REPEATS_1"/>
    <property type="match status" value="1"/>
</dbReference>
<feature type="compositionally biased region" description="Acidic residues" evidence="8">
    <location>
        <begin position="88"/>
        <end position="131"/>
    </location>
</feature>
<dbReference type="InterPro" id="IPR028598">
    <property type="entry name" value="BOP1/Erb1"/>
</dbReference>
<evidence type="ECO:0000259" key="9">
    <source>
        <dbReference type="SMART" id="SM01035"/>
    </source>
</evidence>
<evidence type="ECO:0000256" key="8">
    <source>
        <dbReference type="SAM" id="MobiDB-lite"/>
    </source>
</evidence>
<reference evidence="11" key="1">
    <citation type="journal article" date="2023" name="Commun. Biol.">
        <title>Genome analysis of Parmales, the sister group of diatoms, reveals the evolutionary specialization of diatoms from phago-mixotrophs to photoautotrophs.</title>
        <authorList>
            <person name="Ban H."/>
            <person name="Sato S."/>
            <person name="Yoshikawa S."/>
            <person name="Yamada K."/>
            <person name="Nakamura Y."/>
            <person name="Ichinomiya M."/>
            <person name="Sato N."/>
            <person name="Blanc-Mathieu R."/>
            <person name="Endo H."/>
            <person name="Kuwata A."/>
            <person name="Ogata H."/>
        </authorList>
    </citation>
    <scope>NUCLEOTIDE SEQUENCE [LARGE SCALE GENOMIC DNA]</scope>
</reference>
<feature type="domain" description="BOP1 N-terminal" evidence="9">
    <location>
        <begin position="199"/>
        <end position="477"/>
    </location>
</feature>
<organism evidence="10 11">
    <name type="scientific">Triparma columacea</name>
    <dbReference type="NCBI Taxonomy" id="722753"/>
    <lineage>
        <taxon>Eukaryota</taxon>
        <taxon>Sar</taxon>
        <taxon>Stramenopiles</taxon>
        <taxon>Ochrophyta</taxon>
        <taxon>Bolidophyceae</taxon>
        <taxon>Parmales</taxon>
        <taxon>Triparmaceae</taxon>
        <taxon>Triparma</taxon>
    </lineage>
</organism>
<sequence>MPSNKKKGVSRHVPDTSLSVEGKSVSKTSRKSSKTNKLPPPPPGPEVDDVESEVESEEESEEESGGEQEGEDSGGDGYDSGHSSEFYDSAEEDDDEDEGSDDEEDEDEEDDDGFEDQGSDSDDDVDDELEMIETHTPPPPPAFSKSKTNPRSAVVQREIEKLHDSATVGVNQSLLHIDDLSSDDEEGNNTIGRVPLHWYDEYDHIGYDTSGSKVMKGAGESAEDGVEDIFKSLDDKLSASDKKKFTIYDALNGKEVTLTPREIEVIRRIQAGAYAHPEHDANPEYIDYFSSKKLEVGFNSNRVEPKSRFQPSKWEALQVRRLLKRLKDGKIDMDYLTGKKKSMQEKKEPDDKPREMWRGDEEDELLNRKAPTHIAAAKVKAPGTEESYNPPGEYIPTEDELKKWDELDVEDRPYGLLVPKKHPNLRSVGAYEHAVRERFERCLDLYLAPREMKRRLNIDPESLVPQLPKARDLKPYPTVRCMKYVTPSMEDGTMPKIRALSVSPDGQWLATGAEDGFVRLWEVGTGRLLRSWDLREKEGEGEGAVNCVAFNPNPNHHVLLASSATNCYVISTGVGNAEDSELTAALLSIASSGGGGGLSEKVKKAVKWEKFNRGGRKPLSKHATVEGVVAKLSFNGTIAAEGVKWHEKGDYFLTLTPSTGASCVLIHQLSKGNSQQPFGKKREVSAVEFHGSKPFLFVAGGNVVRIYHLVKQTMVKKLYPNCKYVTSMNLHSTGDHLILGTLDRKTIWFDLDLSDRPYKTMKYHEKAIRGVRFSRKYPLMASCADDGNVNVFHSTVYDDLMRNPLIVPVKVIRAHHQVGRLGATAIAWHPKLPWIFTAGADGATILWQDI</sequence>
<feature type="compositionally biased region" description="Basic and acidic residues" evidence="8">
    <location>
        <begin position="342"/>
        <end position="358"/>
    </location>
</feature>
<dbReference type="InterPro" id="IPR015943">
    <property type="entry name" value="WD40/YVTN_repeat-like_dom_sf"/>
</dbReference>
<dbReference type="SMART" id="SM01035">
    <property type="entry name" value="BOP1NT"/>
    <property type="match status" value="1"/>
</dbReference>
<feature type="compositionally biased region" description="Basic residues" evidence="8">
    <location>
        <begin position="1"/>
        <end position="10"/>
    </location>
</feature>
<dbReference type="Gene3D" id="2.130.10.10">
    <property type="entry name" value="YVTN repeat-like/Quinoprotein amine dehydrogenase"/>
    <property type="match status" value="1"/>
</dbReference>
<keyword evidence="11" id="KW-1185">Reference proteome</keyword>
<proteinExistence type="inferred from homology"/>
<accession>A0A9W7GE61</accession>
<keyword evidence="4" id="KW-0677">Repeat</keyword>
<evidence type="ECO:0000256" key="7">
    <source>
        <dbReference type="PROSITE-ProRule" id="PRU00221"/>
    </source>
</evidence>
<feature type="region of interest" description="Disordered" evidence="8">
    <location>
        <begin position="337"/>
        <end position="358"/>
    </location>
</feature>
<dbReference type="SMART" id="SM00320">
    <property type="entry name" value="WD40"/>
    <property type="match status" value="6"/>
</dbReference>
<evidence type="ECO:0000256" key="4">
    <source>
        <dbReference type="ARBA" id="ARBA00022737"/>
    </source>
</evidence>
<dbReference type="Pfam" id="PF08145">
    <property type="entry name" value="BOP1NT"/>
    <property type="match status" value="1"/>
</dbReference>
<evidence type="ECO:0000256" key="2">
    <source>
        <dbReference type="ARBA" id="ARBA00022552"/>
    </source>
</evidence>
<evidence type="ECO:0000256" key="1">
    <source>
        <dbReference type="ARBA" id="ARBA00022517"/>
    </source>
</evidence>
<dbReference type="GO" id="GO:0070545">
    <property type="term" value="C:PeBoW complex"/>
    <property type="evidence" value="ECO:0007669"/>
    <property type="project" value="TreeGrafter"/>
</dbReference>
<dbReference type="PROSITE" id="PS50294">
    <property type="entry name" value="WD_REPEATS_REGION"/>
    <property type="match status" value="1"/>
</dbReference>
<comment type="caution">
    <text evidence="10">The sequence shown here is derived from an EMBL/GenBank/DDBJ whole genome shotgun (WGS) entry which is preliminary data.</text>
</comment>
<comment type="subcellular location">
    <subcellularLocation>
        <location evidence="6">Nucleus</location>
        <location evidence="6">Nucleolus</location>
    </subcellularLocation>
    <subcellularLocation>
        <location evidence="6">Nucleus</location>
        <location evidence="6">Nucleoplasm</location>
    </subcellularLocation>
</comment>
<gene>
    <name evidence="10" type="ORF">TrCOL_g11646</name>
</gene>
<dbReference type="EMBL" id="BRYA01000151">
    <property type="protein sequence ID" value="GMI41444.1"/>
    <property type="molecule type" value="Genomic_DNA"/>
</dbReference>
<dbReference type="PANTHER" id="PTHR17605">
    <property type="entry name" value="RIBOSOME BIOGENESIS PROTEIN BOP1 BLOCK OF PROLIFERATION 1 PROTEIN"/>
    <property type="match status" value="1"/>
</dbReference>
<keyword evidence="3 7" id="KW-0853">WD repeat</keyword>
<evidence type="ECO:0000256" key="3">
    <source>
        <dbReference type="ARBA" id="ARBA00022574"/>
    </source>
</evidence>
<dbReference type="PANTHER" id="PTHR17605:SF0">
    <property type="entry name" value="RIBOSOME BIOGENESIS PROTEIN BOP1"/>
    <property type="match status" value="1"/>
</dbReference>
<dbReference type="AlphaFoldDB" id="A0A9W7GE61"/>
<dbReference type="SUPFAM" id="SSF50978">
    <property type="entry name" value="WD40 repeat-like"/>
    <property type="match status" value="1"/>
</dbReference>
<keyword evidence="1 6" id="KW-0690">Ribosome biogenesis</keyword>
<evidence type="ECO:0000313" key="10">
    <source>
        <dbReference type="EMBL" id="GMI41444.1"/>
    </source>
</evidence>
<keyword evidence="2 6" id="KW-0698">rRNA processing</keyword>
<dbReference type="GO" id="GO:0000463">
    <property type="term" value="P:maturation of LSU-rRNA from tricistronic rRNA transcript (SSU-rRNA, 5.8S rRNA, LSU-rRNA)"/>
    <property type="evidence" value="ECO:0007669"/>
    <property type="project" value="UniProtKB-UniRule"/>
</dbReference>
<dbReference type="FunFam" id="2.130.10.10:FF:000576">
    <property type="entry name" value="Ribosome biogenesis protein ERB1"/>
    <property type="match status" value="1"/>
</dbReference>
<dbReference type="GO" id="GO:0030687">
    <property type="term" value="C:preribosome, large subunit precursor"/>
    <property type="evidence" value="ECO:0007669"/>
    <property type="project" value="UniProtKB-UniRule"/>
</dbReference>
<dbReference type="HAMAP" id="MF_03027">
    <property type="entry name" value="BOP1"/>
    <property type="match status" value="1"/>
</dbReference>
<evidence type="ECO:0000256" key="6">
    <source>
        <dbReference type="HAMAP-Rule" id="MF_03027"/>
    </source>
</evidence>
<dbReference type="InterPro" id="IPR036322">
    <property type="entry name" value="WD40_repeat_dom_sf"/>
</dbReference>
<name>A0A9W7GE61_9STRA</name>
<feature type="region of interest" description="Disordered" evidence="8">
    <location>
        <begin position="1"/>
        <end position="154"/>
    </location>
</feature>
<dbReference type="GO" id="GO:0000466">
    <property type="term" value="P:maturation of 5.8S rRNA from tricistronic rRNA transcript (SSU-rRNA, 5.8S rRNA, LSU-rRNA)"/>
    <property type="evidence" value="ECO:0007669"/>
    <property type="project" value="UniProtKB-UniRule"/>
</dbReference>